<feature type="compositionally biased region" description="Basic and acidic residues" evidence="1">
    <location>
        <begin position="14"/>
        <end position="23"/>
    </location>
</feature>
<evidence type="ECO:0000256" key="1">
    <source>
        <dbReference type="SAM" id="MobiDB-lite"/>
    </source>
</evidence>
<dbReference type="EMBL" id="JBFXLU010000086">
    <property type="protein sequence ID" value="KAL2843899.1"/>
    <property type="molecule type" value="Genomic_DNA"/>
</dbReference>
<evidence type="ECO:0000313" key="3">
    <source>
        <dbReference type="EMBL" id="KAL2843899.1"/>
    </source>
</evidence>
<feature type="compositionally biased region" description="Basic and acidic residues" evidence="1">
    <location>
        <begin position="311"/>
        <end position="332"/>
    </location>
</feature>
<feature type="region of interest" description="Disordered" evidence="1">
    <location>
        <begin position="311"/>
        <end position="420"/>
    </location>
</feature>
<organism evidence="3 4">
    <name type="scientific">Aspergillus pseudoustus</name>
    <dbReference type="NCBI Taxonomy" id="1810923"/>
    <lineage>
        <taxon>Eukaryota</taxon>
        <taxon>Fungi</taxon>
        <taxon>Dikarya</taxon>
        <taxon>Ascomycota</taxon>
        <taxon>Pezizomycotina</taxon>
        <taxon>Eurotiomycetes</taxon>
        <taxon>Eurotiomycetidae</taxon>
        <taxon>Eurotiales</taxon>
        <taxon>Aspergillaceae</taxon>
        <taxon>Aspergillus</taxon>
        <taxon>Aspergillus subgen. Nidulantes</taxon>
    </lineage>
</organism>
<proteinExistence type="predicted"/>
<evidence type="ECO:0000313" key="4">
    <source>
        <dbReference type="Proteomes" id="UP001610446"/>
    </source>
</evidence>
<dbReference type="Proteomes" id="UP001610446">
    <property type="component" value="Unassembled WGS sequence"/>
</dbReference>
<accession>A0ABR4JWD6</accession>
<reference evidence="3 4" key="1">
    <citation type="submission" date="2024-07" db="EMBL/GenBank/DDBJ databases">
        <title>Section-level genome sequencing and comparative genomics of Aspergillus sections Usti and Cavernicolus.</title>
        <authorList>
            <consortium name="Lawrence Berkeley National Laboratory"/>
            <person name="Nybo J.L."/>
            <person name="Vesth T.C."/>
            <person name="Theobald S."/>
            <person name="Frisvad J.C."/>
            <person name="Larsen T.O."/>
            <person name="Kjaerboelling I."/>
            <person name="Rothschild-Mancinelli K."/>
            <person name="Lyhne E.K."/>
            <person name="Kogle M.E."/>
            <person name="Barry K."/>
            <person name="Clum A."/>
            <person name="Na H."/>
            <person name="Ledsgaard L."/>
            <person name="Lin J."/>
            <person name="Lipzen A."/>
            <person name="Kuo A."/>
            <person name="Riley R."/>
            <person name="Mondo S."/>
            <person name="Labutti K."/>
            <person name="Haridas S."/>
            <person name="Pangalinan J."/>
            <person name="Salamov A.A."/>
            <person name="Simmons B.A."/>
            <person name="Magnuson J.K."/>
            <person name="Chen J."/>
            <person name="Drula E."/>
            <person name="Henrissat B."/>
            <person name="Wiebenga A."/>
            <person name="Lubbers R.J."/>
            <person name="Gomes A.C."/>
            <person name="Makela M.R."/>
            <person name="Stajich J."/>
            <person name="Grigoriev I.V."/>
            <person name="Mortensen U.H."/>
            <person name="De Vries R.P."/>
            <person name="Baker S.E."/>
            <person name="Andersen M.R."/>
        </authorList>
    </citation>
    <scope>NUCLEOTIDE SEQUENCE [LARGE SCALE GENOMIC DNA]</scope>
    <source>
        <strain evidence="3 4">CBS 123904</strain>
    </source>
</reference>
<feature type="transmembrane region" description="Helical" evidence="2">
    <location>
        <begin position="651"/>
        <end position="672"/>
    </location>
</feature>
<keyword evidence="2" id="KW-0472">Membrane</keyword>
<keyword evidence="2" id="KW-1133">Transmembrane helix</keyword>
<name>A0ABR4JWD6_9EURO</name>
<feature type="compositionally biased region" description="Basic and acidic residues" evidence="1">
    <location>
        <begin position="110"/>
        <end position="122"/>
    </location>
</feature>
<feature type="compositionally biased region" description="Polar residues" evidence="1">
    <location>
        <begin position="24"/>
        <end position="38"/>
    </location>
</feature>
<feature type="compositionally biased region" description="Polar residues" evidence="1">
    <location>
        <begin position="74"/>
        <end position="83"/>
    </location>
</feature>
<sequence length="706" mass="79147">MSASFDELEATMKKWEDYEKDSPTVHTPGSAQQPSTPASARVSTPTPAGGAPTPVSATTASTASRPAASASAYGEQSSNSSQPIEEKSIPEVPSLRPRPKPPHIGASRDISGHIDIADEGRPASDVSDSDSESDYPTQTPASAAAPAPARNPNDKPRLQRDGAVHEAILEFDFRSTTPEGVLEADDAMKQREATKADREELETLTETVVMMELFLHAENALTAEDVDRTQWKAREGLALAQKLKDKPYIARGEYILELAAALEKKKMTEAYERIKGVKYVATGDEEEGESEGEDDDEVDDIKVIGGWDNMAEIKDKNGPENSKDNQHVKDVGDGAAIPTIDTEKLSSSEQGQSADPQSRAENSGSPTSGNEGNQALDAGDEEKAEPQKQPPTDNPQKQTQKKKNKPKTPPPKPQYVKPRPIVLPTVYQSWEDPCPDCEEETSLCHSINRKRGRPSYSETSFWSYLVRLKSLGWLKSKPSQIRKRMLRALPRVWYTPDGNVDIDRPPPPESSFHSVFWDAQCNSVLMKEPANDELDWVVRHESTPFSPPHSEFTFRAHIPCSMMGPRTRPTEIFPEQEYEFLADKDDLEDFKEGVGAMKLDMKFLEFERLRVQEILKLKKQGLLPLKVKKERKPEPEPEPAKKATWAFDFSLISWVKLLILLFFLYWFCFGFWKVGLLKRIPIPVWNPFKRLCPGYEEFVLEPLRFR</sequence>
<evidence type="ECO:0000256" key="2">
    <source>
        <dbReference type="SAM" id="Phobius"/>
    </source>
</evidence>
<feature type="compositionally biased region" description="Polar residues" evidence="1">
    <location>
        <begin position="347"/>
        <end position="373"/>
    </location>
</feature>
<comment type="caution">
    <text evidence="3">The sequence shown here is derived from an EMBL/GenBank/DDBJ whole genome shotgun (WGS) entry which is preliminary data.</text>
</comment>
<keyword evidence="2" id="KW-0812">Transmembrane</keyword>
<keyword evidence="4" id="KW-1185">Reference proteome</keyword>
<gene>
    <name evidence="3" type="ORF">BJY01DRAFT_248457</name>
</gene>
<feature type="compositionally biased region" description="Low complexity" evidence="1">
    <location>
        <begin position="42"/>
        <end position="72"/>
    </location>
</feature>
<protein>
    <submittedName>
        <fullName evidence="3">Uncharacterized protein</fullName>
    </submittedName>
</protein>
<feature type="region of interest" description="Disordered" evidence="1">
    <location>
        <begin position="14"/>
        <end position="158"/>
    </location>
</feature>